<dbReference type="UniPathway" id="UPA00232"/>
<feature type="domain" description="FAD-binding" evidence="8">
    <location>
        <begin position="8"/>
        <end position="311"/>
    </location>
</feature>
<dbReference type="SUPFAM" id="SSF51905">
    <property type="entry name" value="FAD/NAD(P)-binding domain"/>
    <property type="match status" value="1"/>
</dbReference>
<dbReference type="EMBL" id="NQVN01000001">
    <property type="protein sequence ID" value="PIP00981.1"/>
    <property type="molecule type" value="Genomic_DNA"/>
</dbReference>
<comment type="similarity">
    <text evidence="3">Belongs to the UbiH/COQ6 family.</text>
</comment>
<gene>
    <name evidence="9" type="ORF">CJ014_02505</name>
</gene>
<dbReference type="Gene3D" id="3.50.50.60">
    <property type="entry name" value="FAD/NAD(P)-binding domain"/>
    <property type="match status" value="2"/>
</dbReference>
<dbReference type="PANTHER" id="PTHR43876">
    <property type="entry name" value="UBIQUINONE BIOSYNTHESIS MONOOXYGENASE COQ6, MITOCHONDRIAL"/>
    <property type="match status" value="1"/>
</dbReference>
<evidence type="ECO:0000256" key="5">
    <source>
        <dbReference type="ARBA" id="ARBA00022827"/>
    </source>
</evidence>
<dbReference type="InterPro" id="IPR051205">
    <property type="entry name" value="UbiH/COQ6_monooxygenase"/>
</dbReference>
<dbReference type="OrthoDB" id="9796623at2"/>
<organism evidence="9 10">
    <name type="scientific">Pleomorphomonas carboxyditropha</name>
    <dbReference type="NCBI Taxonomy" id="2023338"/>
    <lineage>
        <taxon>Bacteria</taxon>
        <taxon>Pseudomonadati</taxon>
        <taxon>Pseudomonadota</taxon>
        <taxon>Alphaproteobacteria</taxon>
        <taxon>Hyphomicrobiales</taxon>
        <taxon>Pleomorphomonadaceae</taxon>
        <taxon>Pleomorphomonas</taxon>
    </lineage>
</organism>
<dbReference type="Proteomes" id="UP000231070">
    <property type="component" value="Unassembled WGS sequence"/>
</dbReference>
<dbReference type="PANTHER" id="PTHR43876:SF7">
    <property type="entry name" value="UBIQUINONE BIOSYNTHESIS MONOOXYGENASE COQ6, MITOCHONDRIAL"/>
    <property type="match status" value="1"/>
</dbReference>
<dbReference type="NCBIfam" id="NF005691">
    <property type="entry name" value="PRK07494.1"/>
    <property type="match status" value="1"/>
</dbReference>
<sequence length="394" mass="41555">MSEAPQHFDVAVVGGGPAGLAAAIALADAGARVALVAPRPGVDDWRTTALLGGSVDFLERHGVWAGLSAVAAPLKRMRLVDASGRLFRAPDVAFDAREIGRELYGYNVANGPLVAALSDAVAVRDGGIVRFEALFQTLDQGERADLLRLSSGETIAAALVIAADGRKSGVREAAGIEVKSWSYPQEALVLALAHSLPHHDTSIEFHTEAGPFTLVPHGPGRSSLVWMDRPEVIERMSGLDDAALALEIERRSGSALGTISIDSPRQRWPIAGFQARRLASGRVALVGEAAHGFPPIGAQGFNLTLRDVAALEDIVRAATHPPTGKPLDGALVAGRYGRTRRFDVAGRVTGVDLLNRSLLSGFLPLQFARAAGLMLAREVGPVRRLLMRAGLGAR</sequence>
<dbReference type="GO" id="GO:0004497">
    <property type="term" value="F:monooxygenase activity"/>
    <property type="evidence" value="ECO:0007669"/>
    <property type="project" value="UniProtKB-KW"/>
</dbReference>
<dbReference type="NCBIfam" id="TIGR01988">
    <property type="entry name" value="Ubi-OHases"/>
    <property type="match status" value="1"/>
</dbReference>
<dbReference type="GO" id="GO:0016705">
    <property type="term" value="F:oxidoreductase activity, acting on paired donors, with incorporation or reduction of molecular oxygen"/>
    <property type="evidence" value="ECO:0007669"/>
    <property type="project" value="InterPro"/>
</dbReference>
<dbReference type="AlphaFoldDB" id="A0A2G9X3P8"/>
<dbReference type="GO" id="GO:0071949">
    <property type="term" value="F:FAD binding"/>
    <property type="evidence" value="ECO:0007669"/>
    <property type="project" value="InterPro"/>
</dbReference>
<dbReference type="InterPro" id="IPR010971">
    <property type="entry name" value="UbiH/COQ6"/>
</dbReference>
<evidence type="ECO:0000313" key="10">
    <source>
        <dbReference type="Proteomes" id="UP000231070"/>
    </source>
</evidence>
<comment type="caution">
    <text evidence="9">The sequence shown here is derived from an EMBL/GenBank/DDBJ whole genome shotgun (WGS) entry which is preliminary data.</text>
</comment>
<dbReference type="InterPro" id="IPR036188">
    <property type="entry name" value="FAD/NAD-bd_sf"/>
</dbReference>
<evidence type="ECO:0000256" key="7">
    <source>
        <dbReference type="ARBA" id="ARBA00023033"/>
    </source>
</evidence>
<evidence type="ECO:0000256" key="3">
    <source>
        <dbReference type="ARBA" id="ARBA00005349"/>
    </source>
</evidence>
<comment type="pathway">
    <text evidence="2">Cofactor biosynthesis; ubiquinone biosynthesis.</text>
</comment>
<accession>A0A2G9X3P8</accession>
<keyword evidence="4" id="KW-0285">Flavoprotein</keyword>
<name>A0A2G9X3P8_9HYPH</name>
<dbReference type="RefSeq" id="WP_100078919.1">
    <property type="nucleotide sequence ID" value="NZ_NQVN01000001.1"/>
</dbReference>
<evidence type="ECO:0000256" key="2">
    <source>
        <dbReference type="ARBA" id="ARBA00004749"/>
    </source>
</evidence>
<evidence type="ECO:0000256" key="1">
    <source>
        <dbReference type="ARBA" id="ARBA00001974"/>
    </source>
</evidence>
<dbReference type="Pfam" id="PF01494">
    <property type="entry name" value="FAD_binding_3"/>
    <property type="match status" value="1"/>
</dbReference>
<evidence type="ECO:0000313" key="9">
    <source>
        <dbReference type="EMBL" id="PIP00981.1"/>
    </source>
</evidence>
<keyword evidence="6" id="KW-0560">Oxidoreductase</keyword>
<evidence type="ECO:0000259" key="8">
    <source>
        <dbReference type="Pfam" id="PF01494"/>
    </source>
</evidence>
<evidence type="ECO:0000256" key="6">
    <source>
        <dbReference type="ARBA" id="ARBA00023002"/>
    </source>
</evidence>
<evidence type="ECO:0000256" key="4">
    <source>
        <dbReference type="ARBA" id="ARBA00022630"/>
    </source>
</evidence>
<proteinExistence type="inferred from homology"/>
<protein>
    <recommendedName>
        <fullName evidence="8">FAD-binding domain-containing protein</fullName>
    </recommendedName>
</protein>
<reference evidence="9 10" key="1">
    <citation type="submission" date="2017-08" db="EMBL/GenBank/DDBJ databases">
        <title>Pleomorphomonas carboxidotrophicus sp. nov., a new mesophilic hydrogenogenic carboxidotroph.</title>
        <authorList>
            <person name="Esquivel-Elizondo S."/>
            <person name="Krajmalnik-Brown R."/>
            <person name="Maldonado J."/>
        </authorList>
    </citation>
    <scope>NUCLEOTIDE SEQUENCE [LARGE SCALE GENOMIC DNA]</scope>
    <source>
        <strain evidence="9 10">SVCO-16</strain>
    </source>
</reference>
<keyword evidence="5" id="KW-0274">FAD</keyword>
<dbReference type="InterPro" id="IPR002938">
    <property type="entry name" value="FAD-bd"/>
</dbReference>
<dbReference type="GO" id="GO:0006744">
    <property type="term" value="P:ubiquinone biosynthetic process"/>
    <property type="evidence" value="ECO:0007669"/>
    <property type="project" value="UniProtKB-UniPathway"/>
</dbReference>
<keyword evidence="10" id="KW-1185">Reference proteome</keyword>
<comment type="cofactor">
    <cofactor evidence="1">
        <name>FAD</name>
        <dbReference type="ChEBI" id="CHEBI:57692"/>
    </cofactor>
</comment>
<dbReference type="PRINTS" id="PR00420">
    <property type="entry name" value="RNGMNOXGNASE"/>
</dbReference>
<keyword evidence="7" id="KW-0503">Monooxygenase</keyword>